<comment type="caution">
    <text evidence="1">The sequence shown here is derived from an EMBL/GenBank/DDBJ whole genome shotgun (WGS) entry which is preliminary data.</text>
</comment>
<sequence>MIEKLLQDNEFVELMQQHCYEIIQTLIKKNIEFSIVCNTKYTQFNPELPKHLDLSENPYTLFALAGYTFTSIKLDKEYIHFHAGFGTDDFATFVRVDLGAITQIQIENNVIFINFSFYKRKDENLAKKSIDLFLNNPKNKDIFKK</sequence>
<dbReference type="Proteomes" id="UP000292583">
    <property type="component" value="Unassembled WGS sequence"/>
</dbReference>
<name>A0A4Q9JU66_9BACT</name>
<dbReference type="AlphaFoldDB" id="A0A4Q9JU66"/>
<protein>
    <submittedName>
        <fullName evidence="1">Uncharacterized protein</fullName>
    </submittedName>
</protein>
<evidence type="ECO:0000313" key="1">
    <source>
        <dbReference type="EMBL" id="TBR80515.1"/>
    </source>
</evidence>
<gene>
    <name evidence="1" type="ORF">DU473_05660</name>
</gene>
<dbReference type="OrthoDB" id="5333999at2"/>
<dbReference type="RefSeq" id="WP_131164098.1">
    <property type="nucleotide sequence ID" value="NZ_CP076657.1"/>
</dbReference>
<dbReference type="EMBL" id="QPGR01000009">
    <property type="protein sequence ID" value="TBR80515.1"/>
    <property type="molecule type" value="Genomic_DNA"/>
</dbReference>
<proteinExistence type="predicted"/>
<accession>A0A4Q9JU66</accession>
<reference evidence="1 2" key="1">
    <citation type="submission" date="2018-07" db="EMBL/GenBank/DDBJ databases">
        <title>Campylobacter zealandensis sp. nov., isolated from birds and water in New Zealand.</title>
        <authorList>
            <person name="Wilkinson D.A."/>
            <person name="Biggs P.J."/>
            <person name="French N.P."/>
            <person name="Midwinter A.C."/>
        </authorList>
    </citation>
    <scope>NUCLEOTIDE SEQUENCE [LARGE SCALE GENOMIC DNA]</scope>
    <source>
        <strain evidence="1 2">B423b</strain>
    </source>
</reference>
<organism evidence="1 2">
    <name type="scientific">Campylobacter novaezeelandiae</name>
    <dbReference type="NCBI Taxonomy" id="2267891"/>
    <lineage>
        <taxon>Bacteria</taxon>
        <taxon>Pseudomonadati</taxon>
        <taxon>Campylobacterota</taxon>
        <taxon>Epsilonproteobacteria</taxon>
        <taxon>Campylobacterales</taxon>
        <taxon>Campylobacteraceae</taxon>
        <taxon>Campylobacter</taxon>
    </lineage>
</organism>
<evidence type="ECO:0000313" key="2">
    <source>
        <dbReference type="Proteomes" id="UP000292583"/>
    </source>
</evidence>
<keyword evidence="2" id="KW-1185">Reference proteome</keyword>